<proteinExistence type="inferred from homology"/>
<feature type="region of interest" description="Disordered" evidence="3">
    <location>
        <begin position="1"/>
        <end position="23"/>
    </location>
</feature>
<evidence type="ECO:0000259" key="4">
    <source>
        <dbReference type="PROSITE" id="PS51645"/>
    </source>
</evidence>
<feature type="non-terminal residue" evidence="5">
    <location>
        <position position="520"/>
    </location>
</feature>
<comment type="cofactor">
    <cofactor evidence="2">
        <name>FAD</name>
        <dbReference type="ChEBI" id="CHEBI:57692"/>
    </cofactor>
    <text evidence="2">Binds 1 FAD per subunit.</text>
</comment>
<dbReference type="Gene3D" id="1.25.40.80">
    <property type="match status" value="1"/>
</dbReference>
<feature type="compositionally biased region" description="Polar residues" evidence="3">
    <location>
        <begin position="11"/>
        <end position="21"/>
    </location>
</feature>
<feature type="compositionally biased region" description="Basic and acidic residues" evidence="3">
    <location>
        <begin position="1"/>
        <end position="10"/>
    </location>
</feature>
<dbReference type="GO" id="GO:0003677">
    <property type="term" value="F:DNA binding"/>
    <property type="evidence" value="ECO:0007669"/>
    <property type="project" value="TreeGrafter"/>
</dbReference>
<keyword evidence="2" id="KW-0274">FAD</keyword>
<dbReference type="EMBL" id="JARYMX010000848">
    <property type="protein sequence ID" value="KAJ9535074.1"/>
    <property type="molecule type" value="Genomic_DNA"/>
</dbReference>
<dbReference type="InterPro" id="IPR002081">
    <property type="entry name" value="Cryptochrome/DNA_photolyase_1"/>
</dbReference>
<accession>A0AA38S3N0</accession>
<evidence type="ECO:0000256" key="3">
    <source>
        <dbReference type="SAM" id="MobiDB-lite"/>
    </source>
</evidence>
<keyword evidence="2" id="KW-0285">Flavoprotein</keyword>
<dbReference type="InterPro" id="IPR006050">
    <property type="entry name" value="DNA_photolyase_N"/>
</dbReference>
<dbReference type="InterPro" id="IPR036155">
    <property type="entry name" value="Crypto/Photolyase_N_sf"/>
</dbReference>
<dbReference type="InterPro" id="IPR036134">
    <property type="entry name" value="Crypto/Photolyase_FAD-like_sf"/>
</dbReference>
<dbReference type="PANTHER" id="PTHR11455:SF2">
    <property type="entry name" value="BLUE-LIGHT PHOTORECEPTOR PHR2"/>
    <property type="match status" value="1"/>
</dbReference>
<evidence type="ECO:0000313" key="5">
    <source>
        <dbReference type="EMBL" id="KAJ9535074.1"/>
    </source>
</evidence>
<feature type="domain" description="Photolyase/cryptochrome alpha/beta" evidence="4">
    <location>
        <begin position="200"/>
        <end position="334"/>
    </location>
</feature>
<sequence>MDFLPEKEKPTTNNNKGSSTGFYGFGSHLSSPVEFVMGSTEIESDEEDYLTGSHLHFTHTPKTPYKTNFSNLPPSSSTFLHTRRKKWIPNLKIPKTPTKKPPSNHLQILPFTSITLSFPQILPTHFINPPKISPFPPKIPTTLKIPSQISTIFNLSISSTTSTTTKSLLKSTLSPTPLQNPLPLNPLRPSDPPSAAALRRASVVWFRNDLRVQDNESLTSANNESMSVLPLYCFDPKDFGKSSSGFDKTGPNRASFLIESVSDLRKSLRARGSDLVIRVGEPETVLAELVKQVGAEAVYAHREVSNGEVKGEEKIESVLKDEGVEVKYFWGSTLYHIEDLPFELEEMPTNYGGFREKVKGLKVRKTIEALDQLKGLPCGGDIEVGEVPSLVDLGLNPSATMSSQIGFQCSLVGGETEALQRLKRFAAECQAQPPPKETKDGNSDTIYGANFSCKISPWLALGCLSPRSMFDELKKSASRTISAGKDGEDDSSRGNTVRRNNIILLRLRRLWLENGECRLL</sequence>
<dbReference type="Gene3D" id="3.40.50.620">
    <property type="entry name" value="HUPs"/>
    <property type="match status" value="1"/>
</dbReference>
<dbReference type="SUPFAM" id="SSF48173">
    <property type="entry name" value="Cryptochrome/photolyase FAD-binding domain"/>
    <property type="match status" value="1"/>
</dbReference>
<comment type="caution">
    <text evidence="5">The sequence shown here is derived from an EMBL/GenBank/DDBJ whole genome shotgun (WGS) entry which is preliminary data.</text>
</comment>
<dbReference type="GO" id="GO:0071949">
    <property type="term" value="F:FAD binding"/>
    <property type="evidence" value="ECO:0007669"/>
    <property type="project" value="TreeGrafter"/>
</dbReference>
<dbReference type="PROSITE" id="PS51645">
    <property type="entry name" value="PHR_CRY_ALPHA_BETA"/>
    <property type="match status" value="1"/>
</dbReference>
<dbReference type="PANTHER" id="PTHR11455">
    <property type="entry name" value="CRYPTOCHROME"/>
    <property type="match status" value="1"/>
</dbReference>
<feature type="binding site" evidence="2">
    <location>
        <begin position="452"/>
        <end position="456"/>
    </location>
    <ligand>
        <name>FAD</name>
        <dbReference type="ChEBI" id="CHEBI:57692"/>
    </ligand>
</feature>
<dbReference type="Proteomes" id="UP001172457">
    <property type="component" value="Unassembled WGS sequence"/>
</dbReference>
<evidence type="ECO:0000313" key="6">
    <source>
        <dbReference type="Proteomes" id="UP001172457"/>
    </source>
</evidence>
<reference evidence="5" key="1">
    <citation type="submission" date="2023-03" db="EMBL/GenBank/DDBJ databases">
        <title>Chromosome-scale reference genome and RAD-based genetic map of yellow starthistle (Centaurea solstitialis) reveal putative structural variation and QTLs associated with invader traits.</title>
        <authorList>
            <person name="Reatini B."/>
            <person name="Cang F.A."/>
            <person name="Jiang Q."/>
            <person name="Mckibben M.T.W."/>
            <person name="Barker M.S."/>
            <person name="Rieseberg L.H."/>
            <person name="Dlugosch K.M."/>
        </authorList>
    </citation>
    <scope>NUCLEOTIDE SEQUENCE</scope>
    <source>
        <strain evidence="5">CAN-66</strain>
        <tissue evidence="5">Leaf</tissue>
    </source>
</reference>
<dbReference type="Pfam" id="PF00875">
    <property type="entry name" value="DNA_photolyase"/>
    <property type="match status" value="1"/>
</dbReference>
<evidence type="ECO:0000256" key="2">
    <source>
        <dbReference type="PIRSR" id="PIRSR602081-1"/>
    </source>
</evidence>
<keyword evidence="6" id="KW-1185">Reference proteome</keyword>
<dbReference type="SUPFAM" id="SSF52425">
    <property type="entry name" value="Cryptochrome/photolyase, N-terminal domain"/>
    <property type="match status" value="1"/>
</dbReference>
<dbReference type="InterPro" id="IPR014729">
    <property type="entry name" value="Rossmann-like_a/b/a_fold"/>
</dbReference>
<name>A0AA38S3N0_9ASTR</name>
<dbReference type="GO" id="GO:0000719">
    <property type="term" value="P:photoreactive repair"/>
    <property type="evidence" value="ECO:0007669"/>
    <property type="project" value="TreeGrafter"/>
</dbReference>
<evidence type="ECO:0000256" key="1">
    <source>
        <dbReference type="ARBA" id="ARBA00005862"/>
    </source>
</evidence>
<dbReference type="AlphaFoldDB" id="A0AA38S3N0"/>
<gene>
    <name evidence="5" type="ORF">OSB04_un001851</name>
</gene>
<dbReference type="GO" id="GO:0003904">
    <property type="term" value="F:deoxyribodipyrimidine photo-lyase activity"/>
    <property type="evidence" value="ECO:0007669"/>
    <property type="project" value="TreeGrafter"/>
</dbReference>
<organism evidence="5 6">
    <name type="scientific">Centaurea solstitialis</name>
    <name type="common">yellow star-thistle</name>
    <dbReference type="NCBI Taxonomy" id="347529"/>
    <lineage>
        <taxon>Eukaryota</taxon>
        <taxon>Viridiplantae</taxon>
        <taxon>Streptophyta</taxon>
        <taxon>Embryophyta</taxon>
        <taxon>Tracheophyta</taxon>
        <taxon>Spermatophyta</taxon>
        <taxon>Magnoliopsida</taxon>
        <taxon>eudicotyledons</taxon>
        <taxon>Gunneridae</taxon>
        <taxon>Pentapetalae</taxon>
        <taxon>asterids</taxon>
        <taxon>campanulids</taxon>
        <taxon>Asterales</taxon>
        <taxon>Asteraceae</taxon>
        <taxon>Carduoideae</taxon>
        <taxon>Cardueae</taxon>
        <taxon>Centaureinae</taxon>
        <taxon>Centaurea</taxon>
    </lineage>
</organism>
<comment type="similarity">
    <text evidence="1">Belongs to the DNA photolyase class-1 family.</text>
</comment>
<protein>
    <recommendedName>
        <fullName evidence="4">Photolyase/cryptochrome alpha/beta domain-containing protein</fullName>
    </recommendedName>
</protein>